<dbReference type="OrthoDB" id="5174999at2"/>
<protein>
    <submittedName>
        <fullName evidence="3">Uncharacterized protein</fullName>
    </submittedName>
</protein>
<evidence type="ECO:0000313" key="2">
    <source>
        <dbReference type="EMBL" id="NYH83775.1"/>
    </source>
</evidence>
<evidence type="ECO:0000313" key="5">
    <source>
        <dbReference type="Proteomes" id="UP000533017"/>
    </source>
</evidence>
<evidence type="ECO:0000313" key="4">
    <source>
        <dbReference type="Proteomes" id="UP000199052"/>
    </source>
</evidence>
<organism evidence="3 4">
    <name type="scientific">Actinopolymorpha cephalotaxi</name>
    <dbReference type="NCBI Taxonomy" id="504797"/>
    <lineage>
        <taxon>Bacteria</taxon>
        <taxon>Bacillati</taxon>
        <taxon>Actinomycetota</taxon>
        <taxon>Actinomycetes</taxon>
        <taxon>Propionibacteriales</taxon>
        <taxon>Actinopolymorphaceae</taxon>
        <taxon>Actinopolymorpha</taxon>
    </lineage>
</organism>
<evidence type="ECO:0000313" key="3">
    <source>
        <dbReference type="EMBL" id="SFH64659.1"/>
    </source>
</evidence>
<dbReference type="EMBL" id="JACBZA010000001">
    <property type="protein sequence ID" value="NYH83775.1"/>
    <property type="molecule type" value="Genomic_DNA"/>
</dbReference>
<feature type="transmembrane region" description="Helical" evidence="1">
    <location>
        <begin position="27"/>
        <end position="46"/>
    </location>
</feature>
<keyword evidence="1" id="KW-0812">Transmembrane</keyword>
<dbReference type="Proteomes" id="UP000533017">
    <property type="component" value="Unassembled WGS sequence"/>
</dbReference>
<gene>
    <name evidence="2" type="ORF">FHR37_002626</name>
    <name evidence="3" type="ORF">SAMN05421678_12614</name>
</gene>
<name>A0A1I3BRW4_9ACTN</name>
<dbReference type="RefSeq" id="WP_139239241.1">
    <property type="nucleotide sequence ID" value="NZ_FOOI01000026.1"/>
</dbReference>
<sequence>MDAQRRPFRKAVRSVIYSLGPTRWSPLVFLVYQVAWITALVALMVAATRGKAAPPSYSWDHVVPLWVPWAGALGGSTISVVGVVSHSREWDGLGFAYWHLARPILGMITGSVAVLVLLFVLKGIAPDVIPASDENYTPGGTAVLFVIAFVVGYREETFRELVKRVVDVLLGPGEKAATQRLALVPGILLLQAEAAVGGSVSGSVTLFNNTQDTFDLKSAGLKINGDPEFTVTWTDNGPLGPGDARAINVTWTPDTPPVRSERILRVEVGGYSLTATVRATVS</sequence>
<keyword evidence="5" id="KW-1185">Reference proteome</keyword>
<proteinExistence type="predicted"/>
<accession>A0A1I3BRW4</accession>
<feature type="transmembrane region" description="Helical" evidence="1">
    <location>
        <begin position="66"/>
        <end position="84"/>
    </location>
</feature>
<dbReference type="Proteomes" id="UP000199052">
    <property type="component" value="Unassembled WGS sequence"/>
</dbReference>
<feature type="transmembrane region" description="Helical" evidence="1">
    <location>
        <begin position="136"/>
        <end position="154"/>
    </location>
</feature>
<reference evidence="2 5" key="2">
    <citation type="submission" date="2020-07" db="EMBL/GenBank/DDBJ databases">
        <title>Sequencing the genomes of 1000 actinobacteria strains.</title>
        <authorList>
            <person name="Klenk H.-P."/>
        </authorList>
    </citation>
    <scope>NUCLEOTIDE SEQUENCE [LARGE SCALE GENOMIC DNA]</scope>
    <source>
        <strain evidence="2 5">DSM 45117</strain>
    </source>
</reference>
<evidence type="ECO:0000256" key="1">
    <source>
        <dbReference type="SAM" id="Phobius"/>
    </source>
</evidence>
<feature type="transmembrane region" description="Helical" evidence="1">
    <location>
        <begin position="104"/>
        <end position="124"/>
    </location>
</feature>
<reference evidence="3 4" key="1">
    <citation type="submission" date="2016-10" db="EMBL/GenBank/DDBJ databases">
        <authorList>
            <person name="de Groot N.N."/>
        </authorList>
    </citation>
    <scope>NUCLEOTIDE SEQUENCE [LARGE SCALE GENOMIC DNA]</scope>
    <source>
        <strain evidence="3 4">CPCC 202808</strain>
    </source>
</reference>
<keyword evidence="1" id="KW-0472">Membrane</keyword>
<keyword evidence="1" id="KW-1133">Transmembrane helix</keyword>
<dbReference type="EMBL" id="FOOI01000026">
    <property type="protein sequence ID" value="SFH64659.1"/>
    <property type="molecule type" value="Genomic_DNA"/>
</dbReference>
<dbReference type="AlphaFoldDB" id="A0A1I3BRW4"/>